<dbReference type="Proteomes" id="UP000008983">
    <property type="component" value="Unassembled WGS sequence"/>
</dbReference>
<protein>
    <recommendedName>
        <fullName evidence="3">BAH domain-containing protein</fullName>
    </recommendedName>
</protein>
<reference evidence="1 2" key="1">
    <citation type="submission" date="2011-07" db="EMBL/GenBank/DDBJ databases">
        <authorList>
            <person name="Coyne R."/>
            <person name="Brami D."/>
            <person name="Johnson J."/>
            <person name="Hostetler J."/>
            <person name="Hannick L."/>
            <person name="Clark T."/>
            <person name="Cassidy-Hanley D."/>
            <person name="Inman J."/>
        </authorList>
    </citation>
    <scope>NUCLEOTIDE SEQUENCE [LARGE SCALE GENOMIC DNA]</scope>
    <source>
        <strain evidence="1 2">G5</strain>
    </source>
</reference>
<gene>
    <name evidence="1" type="ORF">IMG5_088430</name>
</gene>
<evidence type="ECO:0000313" key="2">
    <source>
        <dbReference type="Proteomes" id="UP000008983"/>
    </source>
</evidence>
<sequence>MRIEVLEKYITLIKVIWYYKKNDIEKNADQNVLQCIGEHEIFETNHKDVSQLRCG</sequence>
<dbReference type="RefSeq" id="XP_004035797.1">
    <property type="nucleotide sequence ID" value="XM_004035749.1"/>
</dbReference>
<dbReference type="AlphaFoldDB" id="G0QR43"/>
<name>G0QR43_ICHMU</name>
<dbReference type="GeneID" id="14908470"/>
<evidence type="ECO:0008006" key="3">
    <source>
        <dbReference type="Google" id="ProtNLM"/>
    </source>
</evidence>
<evidence type="ECO:0000313" key="1">
    <source>
        <dbReference type="EMBL" id="EGR32311.1"/>
    </source>
</evidence>
<dbReference type="InParanoid" id="G0QR43"/>
<accession>G0QR43</accession>
<dbReference type="EMBL" id="GL983721">
    <property type="protein sequence ID" value="EGR32311.1"/>
    <property type="molecule type" value="Genomic_DNA"/>
</dbReference>
<organism evidence="1 2">
    <name type="scientific">Ichthyophthirius multifiliis</name>
    <name type="common">White spot disease agent</name>
    <name type="synonym">Ich</name>
    <dbReference type="NCBI Taxonomy" id="5932"/>
    <lineage>
        <taxon>Eukaryota</taxon>
        <taxon>Sar</taxon>
        <taxon>Alveolata</taxon>
        <taxon>Ciliophora</taxon>
        <taxon>Intramacronucleata</taxon>
        <taxon>Oligohymenophorea</taxon>
        <taxon>Hymenostomatida</taxon>
        <taxon>Ophryoglenina</taxon>
        <taxon>Ichthyophthirius</taxon>
    </lineage>
</organism>
<keyword evidence="2" id="KW-1185">Reference proteome</keyword>
<proteinExistence type="predicted"/>
<dbReference type="OrthoDB" id="436852at2759"/>